<evidence type="ECO:0000313" key="1">
    <source>
        <dbReference type="EMBL" id="CAI4000770.1"/>
    </source>
</evidence>
<dbReference type="EMBL" id="CAMXCT020002835">
    <property type="protein sequence ID" value="CAL1154145.1"/>
    <property type="molecule type" value="Genomic_DNA"/>
</dbReference>
<proteinExistence type="predicted"/>
<sequence>MPWPRRELLGVVQEFEVLKEVGVCQVPLIFLLVQGSAAPRDDLAELDRLGSASVEMTRTILSMPQPIYGLALGEISSTGAMILDACDCILSDLPHENLVSRVLHPNEIALVCEILSMEVANMNSTEVEKVKERLHWKKLSSRFPALAKARCSQGCLQPDTAISATLDQVRFLPGQRIVIDM</sequence>
<dbReference type="EMBL" id="CAMXCT010002835">
    <property type="protein sequence ID" value="CAI4000770.1"/>
    <property type="molecule type" value="Genomic_DNA"/>
</dbReference>
<reference evidence="1" key="1">
    <citation type="submission" date="2022-10" db="EMBL/GenBank/DDBJ databases">
        <authorList>
            <person name="Chen Y."/>
            <person name="Dougan E. K."/>
            <person name="Chan C."/>
            <person name="Rhodes N."/>
            <person name="Thang M."/>
        </authorList>
    </citation>
    <scope>NUCLEOTIDE SEQUENCE</scope>
</reference>
<dbReference type="AlphaFoldDB" id="A0A9P1D004"/>
<organism evidence="1">
    <name type="scientific">Cladocopium goreaui</name>
    <dbReference type="NCBI Taxonomy" id="2562237"/>
    <lineage>
        <taxon>Eukaryota</taxon>
        <taxon>Sar</taxon>
        <taxon>Alveolata</taxon>
        <taxon>Dinophyceae</taxon>
        <taxon>Suessiales</taxon>
        <taxon>Symbiodiniaceae</taxon>
        <taxon>Cladocopium</taxon>
    </lineage>
</organism>
<protein>
    <submittedName>
        <fullName evidence="1">Uncharacterized protein</fullName>
    </submittedName>
</protein>
<reference evidence="2 3" key="2">
    <citation type="submission" date="2024-05" db="EMBL/GenBank/DDBJ databases">
        <authorList>
            <person name="Chen Y."/>
            <person name="Shah S."/>
            <person name="Dougan E. K."/>
            <person name="Thang M."/>
            <person name="Chan C."/>
        </authorList>
    </citation>
    <scope>NUCLEOTIDE SEQUENCE [LARGE SCALE GENOMIC DNA]</scope>
</reference>
<gene>
    <name evidence="1" type="ORF">C1SCF055_LOCUS26864</name>
</gene>
<evidence type="ECO:0000313" key="3">
    <source>
        <dbReference type="Proteomes" id="UP001152797"/>
    </source>
</evidence>
<accession>A0A9P1D004</accession>
<dbReference type="Proteomes" id="UP001152797">
    <property type="component" value="Unassembled WGS sequence"/>
</dbReference>
<name>A0A9P1D004_9DINO</name>
<evidence type="ECO:0000313" key="2">
    <source>
        <dbReference type="EMBL" id="CAL4788082.1"/>
    </source>
</evidence>
<dbReference type="OrthoDB" id="10616692at2759"/>
<comment type="caution">
    <text evidence="1">The sequence shown here is derived from an EMBL/GenBank/DDBJ whole genome shotgun (WGS) entry which is preliminary data.</text>
</comment>
<dbReference type="EMBL" id="CAMXCT030002835">
    <property type="protein sequence ID" value="CAL4788082.1"/>
    <property type="molecule type" value="Genomic_DNA"/>
</dbReference>
<keyword evidence="3" id="KW-1185">Reference proteome</keyword>